<dbReference type="Proteomes" id="UP001314170">
    <property type="component" value="Unassembled WGS sequence"/>
</dbReference>
<keyword evidence="3" id="KW-1185">Reference proteome</keyword>
<comment type="caution">
    <text evidence="2">The sequence shown here is derived from an EMBL/GenBank/DDBJ whole genome shotgun (WGS) entry which is preliminary data.</text>
</comment>
<name>A0AAV1R401_9ROSI</name>
<evidence type="ECO:0000313" key="3">
    <source>
        <dbReference type="Proteomes" id="UP001314170"/>
    </source>
</evidence>
<evidence type="ECO:0000256" key="1">
    <source>
        <dbReference type="SAM" id="MobiDB-lite"/>
    </source>
</evidence>
<reference evidence="2 3" key="1">
    <citation type="submission" date="2024-01" db="EMBL/GenBank/DDBJ databases">
        <authorList>
            <person name="Waweru B."/>
        </authorList>
    </citation>
    <scope>NUCLEOTIDE SEQUENCE [LARGE SCALE GENOMIC DNA]</scope>
</reference>
<dbReference type="EMBL" id="CAWUPB010000903">
    <property type="protein sequence ID" value="CAK7328648.1"/>
    <property type="molecule type" value="Genomic_DNA"/>
</dbReference>
<accession>A0AAV1R401</accession>
<gene>
    <name evidence="2" type="ORF">DCAF_LOCUS6375</name>
</gene>
<dbReference type="AlphaFoldDB" id="A0AAV1R401"/>
<feature type="region of interest" description="Disordered" evidence="1">
    <location>
        <begin position="1"/>
        <end position="46"/>
    </location>
</feature>
<sequence>MRQSLGFMQLERKNSSSVGPGKGEEPKLPSPSEMIPPTPTVTGATTSYDQANYGFNSLGDLKYGYLRDSPTA</sequence>
<proteinExistence type="predicted"/>
<evidence type="ECO:0000313" key="2">
    <source>
        <dbReference type="EMBL" id="CAK7328648.1"/>
    </source>
</evidence>
<organism evidence="2 3">
    <name type="scientific">Dovyalis caffra</name>
    <dbReference type="NCBI Taxonomy" id="77055"/>
    <lineage>
        <taxon>Eukaryota</taxon>
        <taxon>Viridiplantae</taxon>
        <taxon>Streptophyta</taxon>
        <taxon>Embryophyta</taxon>
        <taxon>Tracheophyta</taxon>
        <taxon>Spermatophyta</taxon>
        <taxon>Magnoliopsida</taxon>
        <taxon>eudicotyledons</taxon>
        <taxon>Gunneridae</taxon>
        <taxon>Pentapetalae</taxon>
        <taxon>rosids</taxon>
        <taxon>fabids</taxon>
        <taxon>Malpighiales</taxon>
        <taxon>Salicaceae</taxon>
        <taxon>Flacourtieae</taxon>
        <taxon>Dovyalis</taxon>
    </lineage>
</organism>
<protein>
    <submittedName>
        <fullName evidence="2">Uncharacterized protein</fullName>
    </submittedName>
</protein>